<dbReference type="AlphaFoldDB" id="A0A6J6BZ07"/>
<dbReference type="InterPro" id="IPR036165">
    <property type="entry name" value="YefM-like_sf"/>
</dbReference>
<evidence type="ECO:0000313" key="2">
    <source>
        <dbReference type="EMBL" id="CAB4543509.1"/>
    </source>
</evidence>
<dbReference type="Gene3D" id="3.40.1620.10">
    <property type="entry name" value="YefM-like domain"/>
    <property type="match status" value="1"/>
</dbReference>
<dbReference type="Pfam" id="PF02604">
    <property type="entry name" value="PhdYeFM_antitox"/>
    <property type="match status" value="1"/>
</dbReference>
<organism evidence="2">
    <name type="scientific">freshwater metagenome</name>
    <dbReference type="NCBI Taxonomy" id="449393"/>
    <lineage>
        <taxon>unclassified sequences</taxon>
        <taxon>metagenomes</taxon>
        <taxon>ecological metagenomes</taxon>
    </lineage>
</organism>
<name>A0A6J6BZ07_9ZZZZ</name>
<comment type="similarity">
    <text evidence="1">Belongs to the phD/YefM antitoxin family.</text>
</comment>
<accession>A0A6J6BZ07</accession>
<dbReference type="EMBL" id="CAEZSS010000045">
    <property type="protein sequence ID" value="CAB4543509.1"/>
    <property type="molecule type" value="Genomic_DNA"/>
</dbReference>
<dbReference type="SUPFAM" id="SSF143120">
    <property type="entry name" value="YefM-like"/>
    <property type="match status" value="1"/>
</dbReference>
<sequence>MAAKSNQVKKSVVKKVKASVGVRELRQDASQILDLVKAGQVIQITEHGQAIAKLVPINKSSYDEYLEAGLIIEAVNPDHTFDLPRAKLKGSKNSTQLLQMMRAE</sequence>
<dbReference type="InterPro" id="IPR006442">
    <property type="entry name" value="Antitoxin_Phd/YefM"/>
</dbReference>
<reference evidence="2" key="1">
    <citation type="submission" date="2020-05" db="EMBL/GenBank/DDBJ databases">
        <authorList>
            <person name="Chiriac C."/>
            <person name="Salcher M."/>
            <person name="Ghai R."/>
            <person name="Kavagutti S V."/>
        </authorList>
    </citation>
    <scope>NUCLEOTIDE SEQUENCE</scope>
</reference>
<dbReference type="NCBIfam" id="TIGR01552">
    <property type="entry name" value="phd_fam"/>
    <property type="match status" value="1"/>
</dbReference>
<evidence type="ECO:0000256" key="1">
    <source>
        <dbReference type="ARBA" id="ARBA00009981"/>
    </source>
</evidence>
<gene>
    <name evidence="2" type="ORF">UFOPK1505_00342</name>
</gene>
<dbReference type="PANTHER" id="PTHR35377">
    <property type="entry name" value="ANTITOXIN VAPB49-RELATED-RELATED"/>
    <property type="match status" value="1"/>
</dbReference>
<protein>
    <submittedName>
        <fullName evidence="2">Unannotated protein</fullName>
    </submittedName>
</protein>
<dbReference type="InterPro" id="IPR051416">
    <property type="entry name" value="phD-YefM_TA_antitoxins"/>
</dbReference>
<proteinExistence type="inferred from homology"/>